<organism evidence="2 3">
    <name type="scientific">Steinernema carpocapsae</name>
    <name type="common">Entomopathogenic nematode</name>
    <dbReference type="NCBI Taxonomy" id="34508"/>
    <lineage>
        <taxon>Eukaryota</taxon>
        <taxon>Metazoa</taxon>
        <taxon>Ecdysozoa</taxon>
        <taxon>Nematoda</taxon>
        <taxon>Chromadorea</taxon>
        <taxon>Rhabditida</taxon>
        <taxon>Tylenchina</taxon>
        <taxon>Panagrolaimomorpha</taxon>
        <taxon>Strongyloidoidea</taxon>
        <taxon>Steinernematidae</taxon>
        <taxon>Steinernema</taxon>
    </lineage>
</organism>
<dbReference type="AlphaFoldDB" id="A0A4U8UXF4"/>
<keyword evidence="3" id="KW-1185">Reference proteome</keyword>
<accession>A0A4U8UXF4</accession>
<evidence type="ECO:0000256" key="1">
    <source>
        <dbReference type="SAM" id="MobiDB-lite"/>
    </source>
</evidence>
<reference evidence="2 3" key="2">
    <citation type="journal article" date="2019" name="G3 (Bethesda)">
        <title>Hybrid Assembly of the Genome of the Entomopathogenic Nematode Steinernema carpocapsae Identifies the X-Chromosome.</title>
        <authorList>
            <person name="Serra L."/>
            <person name="Macchietto M."/>
            <person name="Macias-Munoz A."/>
            <person name="McGill C.J."/>
            <person name="Rodriguez I.M."/>
            <person name="Rodriguez B."/>
            <person name="Murad R."/>
            <person name="Mortazavi A."/>
        </authorList>
    </citation>
    <scope>NUCLEOTIDE SEQUENCE [LARGE SCALE GENOMIC DNA]</scope>
    <source>
        <strain evidence="2 3">ALL</strain>
    </source>
</reference>
<dbReference type="Proteomes" id="UP000298663">
    <property type="component" value="Unassembled WGS sequence"/>
</dbReference>
<proteinExistence type="predicted"/>
<gene>
    <name evidence="2" type="ORF">L596_004946</name>
</gene>
<evidence type="ECO:0000313" key="3">
    <source>
        <dbReference type="Proteomes" id="UP000298663"/>
    </source>
</evidence>
<protein>
    <submittedName>
        <fullName evidence="2">Uncharacterized protein</fullName>
    </submittedName>
</protein>
<evidence type="ECO:0000313" key="2">
    <source>
        <dbReference type="EMBL" id="TMS38166.1"/>
    </source>
</evidence>
<reference evidence="2 3" key="1">
    <citation type="journal article" date="2015" name="Genome Biol.">
        <title>Comparative genomics of Steinernema reveals deeply conserved gene regulatory networks.</title>
        <authorList>
            <person name="Dillman A.R."/>
            <person name="Macchietto M."/>
            <person name="Porter C.F."/>
            <person name="Rogers A."/>
            <person name="Williams B."/>
            <person name="Antoshechkin I."/>
            <person name="Lee M.M."/>
            <person name="Goodwin Z."/>
            <person name="Lu X."/>
            <person name="Lewis E.E."/>
            <person name="Goodrich-Blair H."/>
            <person name="Stock S.P."/>
            <person name="Adams B.J."/>
            <person name="Sternberg P.W."/>
            <person name="Mortazavi A."/>
        </authorList>
    </citation>
    <scope>NUCLEOTIDE SEQUENCE [LARGE SCALE GENOMIC DNA]</scope>
    <source>
        <strain evidence="2 3">ALL</strain>
    </source>
</reference>
<dbReference type="EMBL" id="AZBU02000001">
    <property type="protein sequence ID" value="TMS38166.1"/>
    <property type="molecule type" value="Genomic_DNA"/>
</dbReference>
<feature type="region of interest" description="Disordered" evidence="1">
    <location>
        <begin position="1"/>
        <end position="29"/>
    </location>
</feature>
<dbReference type="OrthoDB" id="294730at2759"/>
<sequence length="78" mass="8727">MTSYGALENRQLNDEDSENPDESGLPISASLPRLSSFLSTDYVDPNSKMVHVLYAKTPEISDPPFLWTGWCIAIIRPQ</sequence>
<name>A0A4U8UXF4_STECR</name>
<comment type="caution">
    <text evidence="2">The sequence shown here is derived from an EMBL/GenBank/DDBJ whole genome shotgun (WGS) entry which is preliminary data.</text>
</comment>